<accession>A0AAU9ES60</accession>
<sequence>MLTLYYVSATVLQSWRIQKVCNKIAEHLAQPSSVAFYALPPGSDDGFDPSYASSELCGNRNAAKVTDILWLHGNQHGCCLRPRQTLQIAPWISFPAAPALLPFAYAADILTPVTTPTESSQPPPKQRVTLSTDKEQHMQLLLEAQVEPGQKESTLDTIAVRLEDYGKLIAWKIDSHLAVLVETDVEHFTQLLIATFLRNNLCINDDLPLMRIESVLRSGDPQPFELLAKHLKRQSRTTADQDKEGWKKHLEDLRAVSVLAHQATEFEYQKNRTEGKTGLIKPDLLAQTPEPPVVPKAVAVVEPTPNKAAALSPARGASSPAKSEASFAKNEVAKITPIKNDSKLSSAKSEAQSNPAKSEDKSTPAKSEDKSTPSKSEAKATPTKGEASQAANPQSELEKLAAAQAAQIQKTSVDGTPSKAVSSTPSKLVEAVKPAAITVEATQPSITLEAVKPAKTFEVVQPISPPANTPAARPVLRRNKDSLQESKPLNVLVYSDSASARDSTLATLQQLLERNVYTIYPLMPQQAAQKHWTEQTALLVVCGSVSPGIGQILVDYFLHGGKVLSLCSDILHFILPNYRTAEVREHELVQFSYDKWQRVKMMHHIFCYQPSPVKKHFSTDSEESAKSHSRRPALVCPRSMELKDLAGHSHKLDVQVLGTEETWNTPSLLLANSLKSGGKAVFSQIHLETNPSEFEADEAKYSILKQYERTRLEIFADLLSKYLDVQVVKADEGVGVGQSQPGVVYKHAYFLGRHESKFELLDKLRLRCSGPDNVIATPKLTMKFCGKDDKPPTANNNVLPILIHSCPDDFSTVDYFDHLQTEDIGRLVIYAPVVSSSMHVINNLELINGLAVLPLEQTAGVGRSNNQWLSPLGCAMFSLQLHIAMDSPLGSRLPLIQHLIGAAIVNTLRSHPIYGVLDISLKWPNDIYAHGSIKIGGLVVNTTLLGSQAIVNIGSGINLNNSKPTLCINDMIREHNNTAASLNKLPLLKYEQFIAMIFNEIERLLAEIQNGDFESFYALYYSIWLHSGQTVKICVQNEQEKDAEIIGIDDFGFLKVKLPTGTIETVQPDGNSFDMLKGLIVPKHH</sequence>
<dbReference type="PANTHER" id="PTHR12835">
    <property type="entry name" value="BIOTIN PROTEIN LIGASE"/>
    <property type="match status" value="1"/>
</dbReference>
<dbReference type="Proteomes" id="UP001500889">
    <property type="component" value="Chromosome O"/>
</dbReference>
<dbReference type="GO" id="GO:0004077">
    <property type="term" value="F:biotin--[biotin carboxyl-carrier protein] ligase activity"/>
    <property type="evidence" value="ECO:0007669"/>
    <property type="project" value="InterPro"/>
</dbReference>
<dbReference type="EMBL" id="AP029263">
    <property type="protein sequence ID" value="BFF89803.1"/>
    <property type="molecule type" value="Genomic_DNA"/>
</dbReference>
<dbReference type="SUPFAM" id="SSF55681">
    <property type="entry name" value="Class II aaRS and biotin synthetases"/>
    <property type="match status" value="1"/>
</dbReference>
<dbReference type="InterPro" id="IPR003142">
    <property type="entry name" value="BPL_C"/>
</dbReference>
<feature type="region of interest" description="Disordered" evidence="3">
    <location>
        <begin position="338"/>
        <end position="403"/>
    </location>
</feature>
<gene>
    <name evidence="5" type="ORF">DMAD_08476</name>
</gene>
<dbReference type="GO" id="GO:0005737">
    <property type="term" value="C:cytoplasm"/>
    <property type="evidence" value="ECO:0007669"/>
    <property type="project" value="TreeGrafter"/>
</dbReference>
<keyword evidence="6" id="KW-1185">Reference proteome</keyword>
<dbReference type="Gene3D" id="3.30.930.10">
    <property type="entry name" value="Bira Bifunctional Protein, Domain 2"/>
    <property type="match status" value="1"/>
</dbReference>
<evidence type="ECO:0000256" key="2">
    <source>
        <dbReference type="ARBA" id="ARBA00022598"/>
    </source>
</evidence>
<dbReference type="InterPro" id="IPR045864">
    <property type="entry name" value="aa-tRNA-synth_II/BPL/LPL"/>
</dbReference>
<dbReference type="Pfam" id="PF02237">
    <property type="entry name" value="BPL_C"/>
    <property type="match status" value="1"/>
</dbReference>
<dbReference type="AlphaFoldDB" id="A0AAU9ES60"/>
<feature type="compositionally biased region" description="Basic and acidic residues" evidence="3">
    <location>
        <begin position="357"/>
        <end position="378"/>
    </location>
</feature>
<evidence type="ECO:0000256" key="3">
    <source>
        <dbReference type="SAM" id="MobiDB-lite"/>
    </source>
</evidence>
<keyword evidence="2 5" id="KW-0436">Ligase</keyword>
<comment type="similarity">
    <text evidence="1">Belongs to the biotin--protein ligase family.</text>
</comment>
<evidence type="ECO:0000259" key="4">
    <source>
        <dbReference type="PROSITE" id="PS51733"/>
    </source>
</evidence>
<dbReference type="PANTHER" id="PTHR12835:SF5">
    <property type="entry name" value="BIOTIN--PROTEIN LIGASE"/>
    <property type="match status" value="1"/>
</dbReference>
<feature type="region of interest" description="Disordered" evidence="3">
    <location>
        <begin position="408"/>
        <end position="427"/>
    </location>
</feature>
<organism evidence="5 6">
    <name type="scientific">Drosophila madeirensis</name>
    <name type="common">Fruit fly</name>
    <dbReference type="NCBI Taxonomy" id="30013"/>
    <lineage>
        <taxon>Eukaryota</taxon>
        <taxon>Metazoa</taxon>
        <taxon>Ecdysozoa</taxon>
        <taxon>Arthropoda</taxon>
        <taxon>Hexapoda</taxon>
        <taxon>Insecta</taxon>
        <taxon>Pterygota</taxon>
        <taxon>Neoptera</taxon>
        <taxon>Endopterygota</taxon>
        <taxon>Diptera</taxon>
        <taxon>Brachycera</taxon>
        <taxon>Muscomorpha</taxon>
        <taxon>Ephydroidea</taxon>
        <taxon>Drosophilidae</taxon>
        <taxon>Drosophila</taxon>
        <taxon>Sophophora</taxon>
    </lineage>
</organism>
<reference evidence="5 6" key="1">
    <citation type="submission" date="2024-02" db="EMBL/GenBank/DDBJ databases">
        <title>A chromosome-level genome assembly of Drosophila madeirensis, a fruit fly species endemic to Madeira island.</title>
        <authorList>
            <person name="Tomihara K."/>
            <person name="Llopart A."/>
            <person name="Yamamoto D."/>
        </authorList>
    </citation>
    <scope>NUCLEOTIDE SEQUENCE [LARGE SCALE GENOMIC DNA]</scope>
    <source>
        <strain evidence="5 6">RF1</strain>
    </source>
</reference>
<evidence type="ECO:0000313" key="6">
    <source>
        <dbReference type="Proteomes" id="UP001500889"/>
    </source>
</evidence>
<feature type="region of interest" description="Disordered" evidence="3">
    <location>
        <begin position="309"/>
        <end position="328"/>
    </location>
</feature>
<dbReference type="Pfam" id="PF03099">
    <property type="entry name" value="BPL_LplA_LipB"/>
    <property type="match status" value="1"/>
</dbReference>
<feature type="domain" description="BPL/LPL catalytic" evidence="4">
    <location>
        <begin position="819"/>
        <end position="1009"/>
    </location>
</feature>
<feature type="compositionally biased region" description="Polar residues" evidence="3">
    <location>
        <begin position="343"/>
        <end position="356"/>
    </location>
</feature>
<protein>
    <submittedName>
        <fullName evidence="5">Biotin--protein ligase</fullName>
    </submittedName>
</protein>
<dbReference type="PROSITE" id="PS51733">
    <property type="entry name" value="BPL_LPL_CATALYTIC"/>
    <property type="match status" value="1"/>
</dbReference>
<evidence type="ECO:0000313" key="5">
    <source>
        <dbReference type="EMBL" id="BFF89803.1"/>
    </source>
</evidence>
<evidence type="ECO:0000256" key="1">
    <source>
        <dbReference type="ARBA" id="ARBA00009934"/>
    </source>
</evidence>
<name>A0AAU9ES60_DROMD</name>
<dbReference type="NCBIfam" id="TIGR00121">
    <property type="entry name" value="birA_ligase"/>
    <property type="match status" value="1"/>
</dbReference>
<feature type="compositionally biased region" description="Polar residues" evidence="3">
    <location>
        <begin position="408"/>
        <end position="426"/>
    </location>
</feature>
<proteinExistence type="inferred from homology"/>
<dbReference type="InterPro" id="IPR004143">
    <property type="entry name" value="BPL_LPL_catalytic"/>
</dbReference>
<dbReference type="InterPro" id="IPR004408">
    <property type="entry name" value="Biotin_CoA_COase_ligase"/>
</dbReference>